<organism evidence="1 2">
    <name type="scientific">Austropuccinia psidii MF-1</name>
    <dbReference type="NCBI Taxonomy" id="1389203"/>
    <lineage>
        <taxon>Eukaryota</taxon>
        <taxon>Fungi</taxon>
        <taxon>Dikarya</taxon>
        <taxon>Basidiomycota</taxon>
        <taxon>Pucciniomycotina</taxon>
        <taxon>Pucciniomycetes</taxon>
        <taxon>Pucciniales</taxon>
        <taxon>Sphaerophragmiaceae</taxon>
        <taxon>Austropuccinia</taxon>
    </lineage>
</organism>
<evidence type="ECO:0000313" key="2">
    <source>
        <dbReference type="Proteomes" id="UP000765509"/>
    </source>
</evidence>
<keyword evidence="2" id="KW-1185">Reference proteome</keyword>
<dbReference type="Gene3D" id="3.30.420.10">
    <property type="entry name" value="Ribonuclease H-like superfamily/Ribonuclease H"/>
    <property type="match status" value="1"/>
</dbReference>
<name>A0A9Q3ETS0_9BASI</name>
<dbReference type="Proteomes" id="UP000765509">
    <property type="component" value="Unassembled WGS sequence"/>
</dbReference>
<dbReference type="OrthoDB" id="3158924at2759"/>
<evidence type="ECO:0000313" key="1">
    <source>
        <dbReference type="EMBL" id="MBW0524766.1"/>
    </source>
</evidence>
<proteinExistence type="predicted"/>
<dbReference type="AlphaFoldDB" id="A0A9Q3ETS0"/>
<dbReference type="InterPro" id="IPR012337">
    <property type="entry name" value="RNaseH-like_sf"/>
</dbReference>
<dbReference type="GO" id="GO:0003676">
    <property type="term" value="F:nucleic acid binding"/>
    <property type="evidence" value="ECO:0007669"/>
    <property type="project" value="InterPro"/>
</dbReference>
<accession>A0A9Q3ETS0</accession>
<gene>
    <name evidence="1" type="ORF">O181_064481</name>
</gene>
<dbReference type="EMBL" id="AVOT02031265">
    <property type="protein sequence ID" value="MBW0524766.1"/>
    <property type="molecule type" value="Genomic_DNA"/>
</dbReference>
<dbReference type="SUPFAM" id="SSF53098">
    <property type="entry name" value="Ribonuclease H-like"/>
    <property type="match status" value="1"/>
</dbReference>
<dbReference type="InterPro" id="IPR036397">
    <property type="entry name" value="RNaseH_sf"/>
</dbReference>
<sequence length="154" mass="18102">MAYQPQTDGFSERIIQKMEDIIRRFCAYGMECEDHEGYTHDWIPLFQEIQLAYNTSQQSTTGKSPSLVEKGWDPLFPVDHLGKHILAVHPTAKDFHEMWKRAFDTVAKCIAEAKECNKKRYDKTHVEPDFKERDQVFVSKLNFNNIMGQKKMRD</sequence>
<comment type="caution">
    <text evidence="1">The sequence shown here is derived from an EMBL/GenBank/DDBJ whole genome shotgun (WGS) entry which is preliminary data.</text>
</comment>
<reference evidence="1" key="1">
    <citation type="submission" date="2021-03" db="EMBL/GenBank/DDBJ databases">
        <title>Draft genome sequence of rust myrtle Austropuccinia psidii MF-1, a brazilian biotype.</title>
        <authorList>
            <person name="Quecine M.C."/>
            <person name="Pachon D.M.R."/>
            <person name="Bonatelli M.L."/>
            <person name="Correr F.H."/>
            <person name="Franceschini L.M."/>
            <person name="Leite T.F."/>
            <person name="Margarido G.R.A."/>
            <person name="Almeida C.A."/>
            <person name="Ferrarezi J.A."/>
            <person name="Labate C.A."/>
        </authorList>
    </citation>
    <scope>NUCLEOTIDE SEQUENCE</scope>
    <source>
        <strain evidence="1">MF-1</strain>
    </source>
</reference>
<protein>
    <submittedName>
        <fullName evidence="1">Uncharacterized protein</fullName>
    </submittedName>
</protein>